<keyword evidence="2" id="KW-1185">Reference proteome</keyword>
<evidence type="ECO:0000313" key="1">
    <source>
        <dbReference type="EMBL" id="KAI9897975.1"/>
    </source>
</evidence>
<accession>A0ACC0UWV0</accession>
<name>A0ACC0UWV0_9HYPO</name>
<dbReference type="Proteomes" id="UP001163324">
    <property type="component" value="Chromosome 6"/>
</dbReference>
<dbReference type="EMBL" id="CM047945">
    <property type="protein sequence ID" value="KAI9897975.1"/>
    <property type="molecule type" value="Genomic_DNA"/>
</dbReference>
<comment type="caution">
    <text evidence="1">The sequence shown here is derived from an EMBL/GenBank/DDBJ whole genome shotgun (WGS) entry which is preliminary data.</text>
</comment>
<gene>
    <name evidence="1" type="ORF">N3K66_006335</name>
</gene>
<proteinExistence type="predicted"/>
<reference evidence="1" key="1">
    <citation type="submission" date="2022-10" db="EMBL/GenBank/DDBJ databases">
        <title>Complete Genome of Trichothecium roseum strain YXFP-22015, a Plant Pathogen Isolated from Citrus.</title>
        <authorList>
            <person name="Wang Y."/>
            <person name="Zhu L."/>
        </authorList>
    </citation>
    <scope>NUCLEOTIDE SEQUENCE</scope>
    <source>
        <strain evidence="1">YXFP-22015</strain>
    </source>
</reference>
<protein>
    <submittedName>
        <fullName evidence="1">Uncharacterized protein</fullName>
    </submittedName>
</protein>
<organism evidence="1 2">
    <name type="scientific">Trichothecium roseum</name>
    <dbReference type="NCBI Taxonomy" id="47278"/>
    <lineage>
        <taxon>Eukaryota</taxon>
        <taxon>Fungi</taxon>
        <taxon>Dikarya</taxon>
        <taxon>Ascomycota</taxon>
        <taxon>Pezizomycotina</taxon>
        <taxon>Sordariomycetes</taxon>
        <taxon>Hypocreomycetidae</taxon>
        <taxon>Hypocreales</taxon>
        <taxon>Hypocreales incertae sedis</taxon>
        <taxon>Trichothecium</taxon>
    </lineage>
</organism>
<evidence type="ECO:0000313" key="2">
    <source>
        <dbReference type="Proteomes" id="UP001163324"/>
    </source>
</evidence>
<sequence>MNSRSLLLHSASPITVKSILQFILAALLVVIAFGLDTDTYEARFNTISTKMASIRRSAPLIFNAKGKHTATVIFLHGLGDSGAGWAQPAQIMQGVKGRLDEVKWILPNAPNIPITLNMGMQMPGWWDIKSLGFKTTIDDEDAPGIQASQAYVHSLIQDEISAGISSERIIVGGFSQGGALSLFAGLTAPVKLGGVIGLSSWLPLNKTFRDSLPESNPNKDTPVRMFHGDRDPVVRYEAGDASQQKLKELGYDVTFNTYRGMEHSSCMDELNDVEEFLFSRLPPTEK</sequence>